<dbReference type="RefSeq" id="WP_092694544.1">
    <property type="nucleotide sequence ID" value="NZ_CBDDGO010000004.1"/>
</dbReference>
<evidence type="ECO:0000259" key="2">
    <source>
        <dbReference type="Pfam" id="PF07331"/>
    </source>
</evidence>
<dbReference type="OrthoDB" id="7850121at2"/>
<keyword evidence="1" id="KW-0472">Membrane</keyword>
<keyword evidence="1" id="KW-1133">Transmembrane helix</keyword>
<proteinExistence type="predicted"/>
<dbReference type="Proteomes" id="UP000198885">
    <property type="component" value="Unassembled WGS sequence"/>
</dbReference>
<organism evidence="3 4">
    <name type="scientific">Tranquillimonas rosea</name>
    <dbReference type="NCBI Taxonomy" id="641238"/>
    <lineage>
        <taxon>Bacteria</taxon>
        <taxon>Pseudomonadati</taxon>
        <taxon>Pseudomonadota</taxon>
        <taxon>Alphaproteobacteria</taxon>
        <taxon>Rhodobacterales</taxon>
        <taxon>Roseobacteraceae</taxon>
        <taxon>Tranquillimonas</taxon>
    </lineage>
</organism>
<sequence length="169" mass="18340">MSEDDTTKSAEAGDVARLLSYVVIFLASVGLFVEATTIPTSRFEVLGAGSFPKLIYGGLVLLSGAAIFGAVRRLPSGALSRFAPSVPDWFVRRRLVLAVFACLGVYLAALPWIGFSWATFAFLVVLLVILSPRTPFSLGLTLVIALLFSFGLNWLFAEVFNVFLPRGRF</sequence>
<dbReference type="AlphaFoldDB" id="A0A1H9VQ62"/>
<evidence type="ECO:0000256" key="1">
    <source>
        <dbReference type="SAM" id="Phobius"/>
    </source>
</evidence>
<accession>A0A1H9VQ62</accession>
<keyword evidence="1" id="KW-0812">Transmembrane</keyword>
<dbReference type="EMBL" id="FOGU01000008">
    <property type="protein sequence ID" value="SES23722.1"/>
    <property type="molecule type" value="Genomic_DNA"/>
</dbReference>
<feature type="transmembrane region" description="Helical" evidence="1">
    <location>
        <begin position="140"/>
        <end position="164"/>
    </location>
</feature>
<evidence type="ECO:0000313" key="3">
    <source>
        <dbReference type="EMBL" id="SES23722.1"/>
    </source>
</evidence>
<name>A0A1H9VQ62_9RHOB</name>
<feature type="transmembrane region" description="Helical" evidence="1">
    <location>
        <begin position="18"/>
        <end position="35"/>
    </location>
</feature>
<keyword evidence="4" id="KW-1185">Reference proteome</keyword>
<feature type="transmembrane region" description="Helical" evidence="1">
    <location>
        <begin position="95"/>
        <end position="128"/>
    </location>
</feature>
<dbReference type="STRING" id="641238.SAMN04490244_1084"/>
<gene>
    <name evidence="3" type="ORF">SAMN04490244_1084</name>
</gene>
<dbReference type="Pfam" id="PF07331">
    <property type="entry name" value="TctB"/>
    <property type="match status" value="1"/>
</dbReference>
<dbReference type="InterPro" id="IPR009936">
    <property type="entry name" value="DUF1468"/>
</dbReference>
<protein>
    <submittedName>
        <fullName evidence="3">Tripartite tricarboxylate transporter TctB family protein</fullName>
    </submittedName>
</protein>
<evidence type="ECO:0000313" key="4">
    <source>
        <dbReference type="Proteomes" id="UP000198885"/>
    </source>
</evidence>
<feature type="transmembrane region" description="Helical" evidence="1">
    <location>
        <begin position="55"/>
        <end position="74"/>
    </location>
</feature>
<feature type="domain" description="DUF1468" evidence="2">
    <location>
        <begin position="20"/>
        <end position="165"/>
    </location>
</feature>
<reference evidence="3 4" key="1">
    <citation type="submission" date="2016-10" db="EMBL/GenBank/DDBJ databases">
        <authorList>
            <person name="de Groot N.N."/>
        </authorList>
    </citation>
    <scope>NUCLEOTIDE SEQUENCE [LARGE SCALE GENOMIC DNA]</scope>
    <source>
        <strain evidence="3 4">DSM 23042</strain>
    </source>
</reference>